<name>A0A256LJA2_9LACO</name>
<reference evidence="1 2" key="1">
    <citation type="submission" date="2017-04" db="EMBL/GenBank/DDBJ databases">
        <authorList>
            <person name="Afonso C.L."/>
            <person name="Miller P.J."/>
            <person name="Scott M.A."/>
            <person name="Spackman E."/>
            <person name="Goraichik I."/>
            <person name="Dimitrov K.M."/>
            <person name="Suarez D.L."/>
            <person name="Swayne D.E."/>
        </authorList>
    </citation>
    <scope>NUCLEOTIDE SEQUENCE [LARGE SCALE GENOMIC DNA]</scope>
    <source>
        <strain evidence="1 2">609q</strain>
    </source>
</reference>
<evidence type="ECO:0000313" key="2">
    <source>
        <dbReference type="Proteomes" id="UP000215828"/>
    </source>
</evidence>
<accession>A0A256LJA2</accession>
<dbReference type="Proteomes" id="UP000215828">
    <property type="component" value="Unassembled WGS sequence"/>
</dbReference>
<evidence type="ECO:0000313" key="1">
    <source>
        <dbReference type="EMBL" id="OYR93440.1"/>
    </source>
</evidence>
<gene>
    <name evidence="1" type="ORF">CBF70_00170</name>
</gene>
<comment type="caution">
    <text evidence="1">The sequence shown here is derived from an EMBL/GenBank/DDBJ whole genome shotgun (WGS) entry which is preliminary data.</text>
</comment>
<dbReference type="EMBL" id="NGNX01000001">
    <property type="protein sequence ID" value="OYR93440.1"/>
    <property type="molecule type" value="Genomic_DNA"/>
</dbReference>
<reference evidence="1 2" key="2">
    <citation type="submission" date="2017-09" db="EMBL/GenBank/DDBJ databases">
        <title>Tripartite evolution among Lactobacillus johnsonii, Lactobacillus taiwanensis, Lactobacillus reuteri and their rodent host.</title>
        <authorList>
            <person name="Wang T."/>
            <person name="Knowles S."/>
            <person name="Cheng C."/>
        </authorList>
    </citation>
    <scope>NUCLEOTIDE SEQUENCE [LARGE SCALE GENOMIC DNA]</scope>
    <source>
        <strain evidence="1 2">609q</strain>
    </source>
</reference>
<proteinExistence type="predicted"/>
<dbReference type="AlphaFoldDB" id="A0A256LJA2"/>
<organism evidence="1 2">
    <name type="scientific">Lactobacillus taiwanensis</name>
    <dbReference type="NCBI Taxonomy" id="508451"/>
    <lineage>
        <taxon>Bacteria</taxon>
        <taxon>Bacillati</taxon>
        <taxon>Bacillota</taxon>
        <taxon>Bacilli</taxon>
        <taxon>Lactobacillales</taxon>
        <taxon>Lactobacillaceae</taxon>
        <taxon>Lactobacillus</taxon>
    </lineage>
</organism>
<protein>
    <submittedName>
        <fullName evidence="1">Uncharacterized protein</fullName>
    </submittedName>
</protein>
<sequence>MADMSYGWSGNLGFKMPKNWAFDQFVEYPIGGTPIDQVAASGKDSGTKYFSPGTENTISVSDALDNIRKNLGNKFAVDLNKTITISKGPALKVTLTATDSFSEVGSSPVFTISNGELNPANITNWLANTYGLKPEKLDIVVNGAGTLVESSKITAGNISVKVSANSNDEYKLSFICNVIKEEDKLLDNELSLIIDMTIKPLPFLKGIPNLNVNLSAEDAGRTVVLIGIAALALVITGNPELFPVAIAAI</sequence>